<reference evidence="2" key="1">
    <citation type="journal article" date="2019" name="Int. J. Syst. Evol. Microbiol.">
        <title>The Global Catalogue of Microorganisms (GCM) 10K type strain sequencing project: providing services to taxonomists for standard genome sequencing and annotation.</title>
        <authorList>
            <consortium name="The Broad Institute Genomics Platform"/>
            <consortium name="The Broad Institute Genome Sequencing Center for Infectious Disease"/>
            <person name="Wu L."/>
            <person name="Ma J."/>
        </authorList>
    </citation>
    <scope>NUCLEOTIDE SEQUENCE [LARGE SCALE GENOMIC DNA]</scope>
    <source>
        <strain evidence="2">JCM 16918</strain>
    </source>
</reference>
<gene>
    <name evidence="1" type="ORF">GCM10010842_32540</name>
</gene>
<evidence type="ECO:0000313" key="2">
    <source>
        <dbReference type="Proteomes" id="UP000645517"/>
    </source>
</evidence>
<dbReference type="RefSeq" id="WP_189058644.1">
    <property type="nucleotide sequence ID" value="NZ_BMOR01000021.1"/>
</dbReference>
<dbReference type="EMBL" id="BMOR01000021">
    <property type="protein sequence ID" value="GGN44238.1"/>
    <property type="molecule type" value="Genomic_DNA"/>
</dbReference>
<keyword evidence="2" id="KW-1185">Reference proteome</keyword>
<organism evidence="1 2">
    <name type="scientific">Deinococcus daejeonensis</name>
    <dbReference type="NCBI Taxonomy" id="1007098"/>
    <lineage>
        <taxon>Bacteria</taxon>
        <taxon>Thermotogati</taxon>
        <taxon>Deinococcota</taxon>
        <taxon>Deinococci</taxon>
        <taxon>Deinococcales</taxon>
        <taxon>Deinococcaceae</taxon>
        <taxon>Deinococcus</taxon>
    </lineage>
</organism>
<evidence type="ECO:0000313" key="1">
    <source>
        <dbReference type="EMBL" id="GGN44238.1"/>
    </source>
</evidence>
<dbReference type="Proteomes" id="UP000645517">
    <property type="component" value="Unassembled WGS sequence"/>
</dbReference>
<name>A0ABQ2JEC5_9DEIO</name>
<sequence>MQFSDAQFAAAWTILEDRWNRKHNAQTVKIYRDILSAELTAEQFGEACRAAFRFETFFPSPQKLVDYGVGKGDFQERAISEWDEAIARVSQGLTSTETPGPVRDLIRSVCNGEQLGQVDTRTLTFARKEFLERRTAQLAGLARNTTPALPGTEVPRVLQ</sequence>
<accession>A0ABQ2JEC5</accession>
<comment type="caution">
    <text evidence="1">The sequence shown here is derived from an EMBL/GenBank/DDBJ whole genome shotgun (WGS) entry which is preliminary data.</text>
</comment>
<protein>
    <submittedName>
        <fullName evidence="1">Uncharacterized protein</fullName>
    </submittedName>
</protein>
<proteinExistence type="predicted"/>